<dbReference type="AlphaFoldDB" id="A0A444JR06"/>
<keyword evidence="2" id="KW-1003">Cell membrane</keyword>
<dbReference type="GO" id="GO:0005886">
    <property type="term" value="C:plasma membrane"/>
    <property type="evidence" value="ECO:0007669"/>
    <property type="project" value="UniProtKB-SubCell"/>
</dbReference>
<accession>A0A444JR06</accession>
<feature type="transmembrane region" description="Helical" evidence="6">
    <location>
        <begin position="67"/>
        <end position="86"/>
    </location>
</feature>
<keyword evidence="9" id="KW-1185">Reference proteome</keyword>
<feature type="transmembrane region" description="Helical" evidence="6">
    <location>
        <begin position="274"/>
        <end position="298"/>
    </location>
</feature>
<feature type="transmembrane region" description="Helical" evidence="6">
    <location>
        <begin position="247"/>
        <end position="268"/>
    </location>
</feature>
<feature type="transmembrane region" description="Helical" evidence="6">
    <location>
        <begin position="122"/>
        <end position="141"/>
    </location>
</feature>
<feature type="transmembrane region" description="Helical" evidence="6">
    <location>
        <begin position="98"/>
        <end position="115"/>
    </location>
</feature>
<comment type="subcellular location">
    <subcellularLocation>
        <location evidence="1">Cell membrane</location>
        <topology evidence="1">Multi-pass membrane protein</topology>
    </subcellularLocation>
</comment>
<dbReference type="Proteomes" id="UP000287563">
    <property type="component" value="Unassembled WGS sequence"/>
</dbReference>
<evidence type="ECO:0000256" key="6">
    <source>
        <dbReference type="SAM" id="Phobius"/>
    </source>
</evidence>
<dbReference type="InterPro" id="IPR037185">
    <property type="entry name" value="EmrE-like"/>
</dbReference>
<protein>
    <submittedName>
        <fullName evidence="8">DMT family transporter</fullName>
    </submittedName>
</protein>
<dbReference type="PANTHER" id="PTHR32322:SF18">
    <property type="entry name" value="S-ADENOSYLMETHIONINE_S-ADENOSYLHOMOCYSTEINE TRANSPORTER"/>
    <property type="match status" value="1"/>
</dbReference>
<keyword evidence="3 6" id="KW-0812">Transmembrane</keyword>
<evidence type="ECO:0000256" key="2">
    <source>
        <dbReference type="ARBA" id="ARBA00022475"/>
    </source>
</evidence>
<feature type="transmembrane region" description="Helical" evidence="6">
    <location>
        <begin position="36"/>
        <end position="55"/>
    </location>
</feature>
<feature type="domain" description="EamA" evidence="7">
    <location>
        <begin position="10"/>
        <end position="138"/>
    </location>
</feature>
<proteinExistence type="predicted"/>
<evidence type="ECO:0000256" key="5">
    <source>
        <dbReference type="ARBA" id="ARBA00023136"/>
    </source>
</evidence>
<evidence type="ECO:0000313" key="8">
    <source>
        <dbReference type="EMBL" id="RWX55531.1"/>
    </source>
</evidence>
<dbReference type="OrthoDB" id="5812248at2"/>
<keyword evidence="5 6" id="KW-0472">Membrane</keyword>
<feature type="transmembrane region" description="Helical" evidence="6">
    <location>
        <begin position="153"/>
        <end position="172"/>
    </location>
</feature>
<dbReference type="PANTHER" id="PTHR32322">
    <property type="entry name" value="INNER MEMBRANE TRANSPORTER"/>
    <property type="match status" value="1"/>
</dbReference>
<name>A0A444JR06_9GAMM</name>
<feature type="transmembrane region" description="Helical" evidence="6">
    <location>
        <begin position="216"/>
        <end position="235"/>
    </location>
</feature>
<evidence type="ECO:0000256" key="4">
    <source>
        <dbReference type="ARBA" id="ARBA00022989"/>
    </source>
</evidence>
<feature type="transmembrane region" description="Helical" evidence="6">
    <location>
        <begin position="184"/>
        <end position="204"/>
    </location>
</feature>
<evidence type="ECO:0000256" key="1">
    <source>
        <dbReference type="ARBA" id="ARBA00004651"/>
    </source>
</evidence>
<evidence type="ECO:0000256" key="3">
    <source>
        <dbReference type="ARBA" id="ARBA00022692"/>
    </source>
</evidence>
<dbReference type="InterPro" id="IPR050638">
    <property type="entry name" value="AA-Vitamin_Transporters"/>
</dbReference>
<feature type="transmembrane region" description="Helical" evidence="6">
    <location>
        <begin position="12"/>
        <end position="30"/>
    </location>
</feature>
<feature type="domain" description="EamA" evidence="7">
    <location>
        <begin position="159"/>
        <end position="289"/>
    </location>
</feature>
<dbReference type="InterPro" id="IPR000620">
    <property type="entry name" value="EamA_dom"/>
</dbReference>
<gene>
    <name evidence="8" type="ORF">EDI28_13165</name>
</gene>
<keyword evidence="4 6" id="KW-1133">Transmembrane helix</keyword>
<organism evidence="8 9">
    <name type="scientific">Photobacterium chitinilyticum</name>
    <dbReference type="NCBI Taxonomy" id="2485123"/>
    <lineage>
        <taxon>Bacteria</taxon>
        <taxon>Pseudomonadati</taxon>
        <taxon>Pseudomonadota</taxon>
        <taxon>Gammaproteobacteria</taxon>
        <taxon>Vibrionales</taxon>
        <taxon>Vibrionaceae</taxon>
        <taxon>Photobacterium</taxon>
    </lineage>
</organism>
<dbReference type="EMBL" id="RJLM01000004">
    <property type="protein sequence ID" value="RWX55531.1"/>
    <property type="molecule type" value="Genomic_DNA"/>
</dbReference>
<reference evidence="8 9" key="1">
    <citation type="submission" date="2018-11" db="EMBL/GenBank/DDBJ databases">
        <title>Photobacterium sp. BEI247 sp. nov., a marine bacterium isolated from Yongle Blue Hole in the South China Sea.</title>
        <authorList>
            <person name="Wang X."/>
        </authorList>
    </citation>
    <scope>NUCLEOTIDE SEQUENCE [LARGE SCALE GENOMIC DNA]</scope>
    <source>
        <strain evidence="9">BEI247</strain>
    </source>
</reference>
<evidence type="ECO:0000259" key="7">
    <source>
        <dbReference type="Pfam" id="PF00892"/>
    </source>
</evidence>
<evidence type="ECO:0000313" key="9">
    <source>
        <dbReference type="Proteomes" id="UP000287563"/>
    </source>
</evidence>
<dbReference type="SUPFAM" id="SSF103481">
    <property type="entry name" value="Multidrug resistance efflux transporter EmrE"/>
    <property type="match status" value="1"/>
</dbReference>
<comment type="caution">
    <text evidence="8">The sequence shown here is derived from an EMBL/GenBank/DDBJ whole genome shotgun (WGS) entry which is preliminary data.</text>
</comment>
<dbReference type="Pfam" id="PF00892">
    <property type="entry name" value="EamA"/>
    <property type="match status" value="2"/>
</dbReference>
<sequence>MTASHTAHLKMFAFTALISLSFPIGSHITAQLNPLVVTWIRYLLASLLFVGLLIGQKQFRIPTAKDFARYTLICLPALTYFVTMFIALQDTSALDTSALYTTVPLMSAVLAAVIFRRRAPLTVIVALLGGMIGAGLIIFRGDLSAAGSIALTSSNKIYLLGCLAMALNPIVVRKFYRGESITHMTCWTLVCATGLLTLGAAPQLTTTNWSVISTDIWLGIGYLAIFATALSFFLFQQGSVSLAPEQVSAYTYLIPVMVLLVDRALGHIEPWSHVGFGVVIVMLSMLVMIGGTSLISALRRHKIPS</sequence>